<proteinExistence type="inferred from homology"/>
<dbReference type="HAMAP" id="MF_00862">
    <property type="entry name" value="DabB"/>
    <property type="match status" value="1"/>
</dbReference>
<gene>
    <name evidence="7" type="primary">dabB</name>
    <name evidence="11" type="ORF">SAMN05661096_02736</name>
</gene>
<dbReference type="PRINTS" id="PR01434">
    <property type="entry name" value="NADHDHGNASE5"/>
</dbReference>
<feature type="domain" description="NADH:quinone oxidoreductase/Mrp antiporter transmembrane" evidence="9">
    <location>
        <begin position="131"/>
        <end position="377"/>
    </location>
</feature>
<evidence type="ECO:0000259" key="9">
    <source>
        <dbReference type="Pfam" id="PF00361"/>
    </source>
</evidence>
<feature type="transmembrane region" description="Helical" evidence="7">
    <location>
        <begin position="276"/>
        <end position="296"/>
    </location>
</feature>
<feature type="transmembrane region" description="Helical" evidence="7">
    <location>
        <begin position="41"/>
        <end position="61"/>
    </location>
</feature>
<feature type="transmembrane region" description="Helical" evidence="7">
    <location>
        <begin position="114"/>
        <end position="132"/>
    </location>
</feature>
<keyword evidence="5 7" id="KW-1133">Transmembrane helix</keyword>
<feature type="transmembrane region" description="Helical" evidence="7">
    <location>
        <begin position="396"/>
        <end position="417"/>
    </location>
</feature>
<keyword evidence="4 7" id="KW-0812">Transmembrane</keyword>
<dbReference type="GO" id="GO:0008137">
    <property type="term" value="F:NADH dehydrogenase (ubiquinone) activity"/>
    <property type="evidence" value="ECO:0007669"/>
    <property type="project" value="InterPro"/>
</dbReference>
<dbReference type="Pfam" id="PF00662">
    <property type="entry name" value="Proton_antipo_N"/>
    <property type="match status" value="1"/>
</dbReference>
<dbReference type="PANTHER" id="PTHR42829">
    <property type="entry name" value="NADH-UBIQUINONE OXIDOREDUCTASE CHAIN 5"/>
    <property type="match status" value="1"/>
</dbReference>
<keyword evidence="6 7" id="KW-0472">Membrane</keyword>
<feature type="transmembrane region" description="Helical" evidence="7">
    <location>
        <begin position="429"/>
        <end position="451"/>
    </location>
</feature>
<evidence type="ECO:0000256" key="6">
    <source>
        <dbReference type="ARBA" id="ARBA00023136"/>
    </source>
</evidence>
<evidence type="ECO:0000256" key="1">
    <source>
        <dbReference type="ARBA" id="ARBA00004127"/>
    </source>
</evidence>
<dbReference type="GO" id="GO:0042773">
    <property type="term" value="P:ATP synthesis coupled electron transport"/>
    <property type="evidence" value="ECO:0007669"/>
    <property type="project" value="InterPro"/>
</dbReference>
<keyword evidence="3 7" id="KW-1003">Cell membrane</keyword>
<dbReference type="InterPro" id="IPR003945">
    <property type="entry name" value="NU5C-like"/>
</dbReference>
<protein>
    <recommendedName>
        <fullName evidence="7">Probable inorganic carbon transporter subunit DabB</fullName>
    </recommendedName>
</protein>
<dbReference type="InterPro" id="IPR001750">
    <property type="entry name" value="ND/Mrp_TM"/>
</dbReference>
<feature type="transmembrane region" description="Helical" evidence="7">
    <location>
        <begin position="81"/>
        <end position="102"/>
    </location>
</feature>
<accession>A0A1X7KGQ7</accession>
<feature type="transmembrane region" description="Helical" evidence="7">
    <location>
        <begin position="317"/>
        <end position="338"/>
    </location>
</feature>
<feature type="domain" description="NADH-Ubiquinone oxidoreductase (complex I) chain 5 N-terminal" evidence="10">
    <location>
        <begin position="72"/>
        <end position="114"/>
    </location>
</feature>
<comment type="similarity">
    <text evidence="7">Belongs to the inorganic carbon transporter (TC 9.A.2) DabB family.</text>
</comment>
<dbReference type="GO" id="GO:0012505">
    <property type="term" value="C:endomembrane system"/>
    <property type="evidence" value="ECO:0007669"/>
    <property type="project" value="UniProtKB-SubCell"/>
</dbReference>
<evidence type="ECO:0000256" key="7">
    <source>
        <dbReference type="HAMAP-Rule" id="MF_00862"/>
    </source>
</evidence>
<evidence type="ECO:0000256" key="3">
    <source>
        <dbReference type="ARBA" id="ARBA00022475"/>
    </source>
</evidence>
<dbReference type="PANTHER" id="PTHR42829:SF1">
    <property type="entry name" value="INORGANIC CARBON TRANSPORTER SUBUNIT DABB-RELATED"/>
    <property type="match status" value="1"/>
</dbReference>
<dbReference type="AlphaFoldDB" id="A0A1X7KGQ7"/>
<evidence type="ECO:0000256" key="8">
    <source>
        <dbReference type="RuleBase" id="RU000320"/>
    </source>
</evidence>
<dbReference type="InterPro" id="IPR046396">
    <property type="entry name" value="Transporter_DabB"/>
</dbReference>
<evidence type="ECO:0000259" key="10">
    <source>
        <dbReference type="Pfam" id="PF00662"/>
    </source>
</evidence>
<feature type="transmembrane region" description="Helical" evidence="7">
    <location>
        <begin position="138"/>
        <end position="156"/>
    </location>
</feature>
<evidence type="ECO:0000313" key="12">
    <source>
        <dbReference type="Proteomes" id="UP000193804"/>
    </source>
</evidence>
<dbReference type="GO" id="GO:0005886">
    <property type="term" value="C:plasma membrane"/>
    <property type="evidence" value="ECO:0007669"/>
    <property type="project" value="UniProtKB-SubCell"/>
</dbReference>
<keyword evidence="12" id="KW-1185">Reference proteome</keyword>
<sequence>MTTDLFTISVLVSPLLFVVIAILSWFIRGLRPHNLIRVSRISSYLAIIVALISVVIVYQFGLLESQSYDFNNLGFSIRLDSLSVLIFSMINLISFIVMRFSFNYMDGDNRQGVFIGRLAATIASVQLLVLAGNLGMLWIAWVLTSISLHRLLLFYSGRRRSKLAARKKFIAARLSDLFLLGAIVLLYNHFGTGNLQEIFSGLKSSPNALDPSIEIAAALIALAAILKSALFPTHAWLVEVMETPTPVSALLHAGLLNAGPFLVARMSFVMMESTSAPILLIVFGGFTAIFGSIAYMTQSSVKTALGYSSISHMGFSLLLCGFGIYAAAMLHLVAHSFYKAHAFLSSGSFIDVKKASKISLPKRTANPIVLIISIILAFTIFSGLAYLWGVNPIEELSLLVISCIIVMGLSLLIGTAFDSSAGRKLISRVVAMATLVALAFFSLETLMGTILKSQIPAISQPSTAVTILLFFWLIIFGGLVLIQIFAPMLKNKDIWQRWSIHFRNGLYANVLFDRLVGALYVKTSKEESDLIKRYD</sequence>
<evidence type="ECO:0000256" key="4">
    <source>
        <dbReference type="ARBA" id="ARBA00022692"/>
    </source>
</evidence>
<evidence type="ECO:0000313" key="11">
    <source>
        <dbReference type="EMBL" id="SMG40335.1"/>
    </source>
</evidence>
<keyword evidence="2 7" id="KW-0813">Transport</keyword>
<feature type="transmembrane region" description="Helical" evidence="7">
    <location>
        <begin position="215"/>
        <end position="237"/>
    </location>
</feature>
<dbReference type="GO" id="GO:0003954">
    <property type="term" value="F:NADH dehydrogenase activity"/>
    <property type="evidence" value="ECO:0007669"/>
    <property type="project" value="TreeGrafter"/>
</dbReference>
<dbReference type="GO" id="GO:0015990">
    <property type="term" value="P:electron transport coupled proton transport"/>
    <property type="evidence" value="ECO:0007669"/>
    <property type="project" value="TreeGrafter"/>
</dbReference>
<feature type="transmembrane region" description="Helical" evidence="7">
    <location>
        <begin position="177"/>
        <end position="195"/>
    </location>
</feature>
<comment type="function">
    <text evidence="7">Part of an energy-coupled inorganic carbon pump.</text>
</comment>
<dbReference type="STRING" id="1028.SAMN05661096_02736"/>
<comment type="subcellular location">
    <subcellularLocation>
        <location evidence="7">Cell membrane</location>
        <topology evidence="7">Multi-pass membrane protein</topology>
    </subcellularLocation>
    <subcellularLocation>
        <location evidence="1">Endomembrane system</location>
        <topology evidence="1">Multi-pass membrane protein</topology>
    </subcellularLocation>
    <subcellularLocation>
        <location evidence="8">Membrane</location>
        <topology evidence="8">Multi-pass membrane protein</topology>
    </subcellularLocation>
</comment>
<feature type="transmembrane region" description="Helical" evidence="7">
    <location>
        <begin position="6"/>
        <end position="29"/>
    </location>
</feature>
<dbReference type="Proteomes" id="UP000193804">
    <property type="component" value="Unassembled WGS sequence"/>
</dbReference>
<dbReference type="OrthoDB" id="9807568at2"/>
<feature type="transmembrane region" description="Helical" evidence="7">
    <location>
        <begin position="368"/>
        <end position="389"/>
    </location>
</feature>
<dbReference type="EMBL" id="FXAW01000005">
    <property type="protein sequence ID" value="SMG40335.1"/>
    <property type="molecule type" value="Genomic_DNA"/>
</dbReference>
<dbReference type="InterPro" id="IPR001516">
    <property type="entry name" value="Proton_antipo_N"/>
</dbReference>
<reference evidence="12" key="1">
    <citation type="submission" date="2017-04" db="EMBL/GenBank/DDBJ databases">
        <authorList>
            <person name="Varghese N."/>
            <person name="Submissions S."/>
        </authorList>
    </citation>
    <scope>NUCLEOTIDE SEQUENCE [LARGE SCALE GENOMIC DNA]</scope>
    <source>
        <strain evidence="12">DSM 4125</strain>
    </source>
</reference>
<dbReference type="RefSeq" id="WP_085517895.1">
    <property type="nucleotide sequence ID" value="NZ_FXAW01000005.1"/>
</dbReference>
<evidence type="ECO:0000256" key="5">
    <source>
        <dbReference type="ARBA" id="ARBA00022989"/>
    </source>
</evidence>
<feature type="transmembrane region" description="Helical" evidence="7">
    <location>
        <begin position="463"/>
        <end position="486"/>
    </location>
</feature>
<organism evidence="11 12">
    <name type="scientific">Marivirga sericea</name>
    <dbReference type="NCBI Taxonomy" id="1028"/>
    <lineage>
        <taxon>Bacteria</taxon>
        <taxon>Pseudomonadati</taxon>
        <taxon>Bacteroidota</taxon>
        <taxon>Cytophagia</taxon>
        <taxon>Cytophagales</taxon>
        <taxon>Marivirgaceae</taxon>
        <taxon>Marivirga</taxon>
    </lineage>
</organism>
<evidence type="ECO:0000256" key="2">
    <source>
        <dbReference type="ARBA" id="ARBA00022448"/>
    </source>
</evidence>
<dbReference type="Pfam" id="PF00361">
    <property type="entry name" value="Proton_antipo_M"/>
    <property type="match status" value="1"/>
</dbReference>
<comment type="subunit">
    <text evidence="7">Forms a complex with DabA.</text>
</comment>
<name>A0A1X7KGQ7_9BACT</name>